<evidence type="ECO:0000256" key="15">
    <source>
        <dbReference type="SAM" id="SignalP"/>
    </source>
</evidence>
<evidence type="ECO:0000256" key="4">
    <source>
        <dbReference type="ARBA" id="ARBA00013035"/>
    </source>
</evidence>
<evidence type="ECO:0000256" key="1">
    <source>
        <dbReference type="ARBA" id="ARBA00001772"/>
    </source>
</evidence>
<dbReference type="Pfam" id="PF13180">
    <property type="entry name" value="PDZ_2"/>
    <property type="match status" value="1"/>
</dbReference>
<name>A0ABT2YEG1_9BURK</name>
<keyword evidence="6" id="KW-0645">Protease</keyword>
<sequence>MTIKPLNAALLAAGLAAGSAATALISPQWLNPAPAQPQTTVSAQANSGAIANETSTPSQAAQTGPVPYLAAGGVPNFRAIVKQAGPAVVGVTVEGMRRASREEQGMPEAFSDPRSPFSQFFRGQPGQRGHEQGGQPFRGQGSGFIISSDGLILTNAHVVNDAKEVTIKLSDRREFSAKVLGLDKATDIAVLRIQAKDLPTVRLGDPRQLEVGDPVLAIGAPFGLEQTATQGIVSAKGRSLPNDAVVPFIQTDAAVNPGNSGGPLFDGSGGVIGINSQIYSQSGGYQGLSFAIPINVALKVKDQIVATGSAQHARLGVAVQDLTQSLADSFGMARPDGALIAQISPNSAAAKAGLKPGDVVTEVDGEPVVRSGALSSLIGLSAPGDKVKLKIWRDHAPQTLNIVLGGAEAEAKLASTAAAPQGRLGLALRPLNKEESRALGLGTGAAGMLIEETEGPAARAGINAGDVLLAINGRPAQSTAQVREVLAKSGNMVALLIQRGDSKIFVPVKLG</sequence>
<dbReference type="InterPro" id="IPR001940">
    <property type="entry name" value="Peptidase_S1C"/>
</dbReference>
<dbReference type="EMBL" id="JAJIRN010000004">
    <property type="protein sequence ID" value="MCV2368412.1"/>
    <property type="molecule type" value="Genomic_DNA"/>
</dbReference>
<comment type="similarity">
    <text evidence="3">Belongs to the peptidase S1C family.</text>
</comment>
<comment type="subcellular location">
    <subcellularLocation>
        <location evidence="2">Periplasm</location>
    </subcellularLocation>
</comment>
<dbReference type="PRINTS" id="PR00834">
    <property type="entry name" value="PROTEASES2C"/>
</dbReference>
<evidence type="ECO:0000256" key="12">
    <source>
        <dbReference type="ARBA" id="ARBA00023016"/>
    </source>
</evidence>
<protein>
    <recommendedName>
        <fullName evidence="5">Probable periplasmic serine endoprotease DegP-like</fullName>
        <ecNumber evidence="4">3.4.21.107</ecNumber>
    </recommendedName>
    <alternativeName>
        <fullName evidence="13">Protease Do</fullName>
    </alternativeName>
</protein>
<evidence type="ECO:0000256" key="2">
    <source>
        <dbReference type="ARBA" id="ARBA00004418"/>
    </source>
</evidence>
<dbReference type="PROSITE" id="PS50106">
    <property type="entry name" value="PDZ"/>
    <property type="match status" value="2"/>
</dbReference>
<keyword evidence="9" id="KW-0574">Periplasm</keyword>
<feature type="domain" description="PDZ" evidence="16">
    <location>
        <begin position="304"/>
        <end position="395"/>
    </location>
</feature>
<dbReference type="Pfam" id="PF13365">
    <property type="entry name" value="Trypsin_2"/>
    <property type="match status" value="1"/>
</dbReference>
<dbReference type="InterPro" id="IPR041489">
    <property type="entry name" value="PDZ_6"/>
</dbReference>
<evidence type="ECO:0000256" key="3">
    <source>
        <dbReference type="ARBA" id="ARBA00010541"/>
    </source>
</evidence>
<feature type="signal peptide" evidence="15">
    <location>
        <begin position="1"/>
        <end position="23"/>
    </location>
</feature>
<evidence type="ECO:0000256" key="5">
    <source>
        <dbReference type="ARBA" id="ARBA00013958"/>
    </source>
</evidence>
<dbReference type="Gene3D" id="2.40.10.120">
    <property type="match status" value="1"/>
</dbReference>
<dbReference type="NCBIfam" id="TIGR02037">
    <property type="entry name" value="degP_htrA_DO"/>
    <property type="match status" value="1"/>
</dbReference>
<dbReference type="CDD" id="cd10839">
    <property type="entry name" value="cpPDZ1_DegP-like"/>
    <property type="match status" value="1"/>
</dbReference>
<reference evidence="17 18" key="1">
    <citation type="submission" date="2021-11" db="EMBL/GenBank/DDBJ databases">
        <authorList>
            <person name="Liang Q."/>
            <person name="Mou H."/>
            <person name="Liu Z."/>
        </authorList>
    </citation>
    <scope>NUCLEOTIDE SEQUENCE [LARGE SCALE GENOMIC DNA]</scope>
    <source>
        <strain evidence="17 18">CHU3</strain>
    </source>
</reference>
<evidence type="ECO:0000256" key="10">
    <source>
        <dbReference type="ARBA" id="ARBA00022801"/>
    </source>
</evidence>
<feature type="region of interest" description="Disordered" evidence="14">
    <location>
        <begin position="34"/>
        <end position="63"/>
    </location>
</feature>
<dbReference type="PANTHER" id="PTHR22939:SF130">
    <property type="entry name" value="PERIPLASMIC SERINE ENDOPROTEASE DEGP-LIKE-RELATED"/>
    <property type="match status" value="1"/>
</dbReference>
<evidence type="ECO:0000256" key="7">
    <source>
        <dbReference type="ARBA" id="ARBA00022729"/>
    </source>
</evidence>
<dbReference type="Proteomes" id="UP001209701">
    <property type="component" value="Unassembled WGS sequence"/>
</dbReference>
<dbReference type="Gene3D" id="2.30.42.10">
    <property type="match status" value="2"/>
</dbReference>
<evidence type="ECO:0000313" key="18">
    <source>
        <dbReference type="Proteomes" id="UP001209701"/>
    </source>
</evidence>
<comment type="caution">
    <text evidence="17">The sequence shown here is derived from an EMBL/GenBank/DDBJ whole genome shotgun (WGS) entry which is preliminary data.</text>
</comment>
<dbReference type="SMART" id="SM00228">
    <property type="entry name" value="PDZ"/>
    <property type="match status" value="2"/>
</dbReference>
<comment type="catalytic activity">
    <reaction evidence="1">
        <text>Acts on substrates that are at least partially unfolded. The cleavage site P1 residue is normally between a pair of hydrophobic residues, such as Val-|-Val.</text>
        <dbReference type="EC" id="3.4.21.107"/>
    </reaction>
</comment>
<dbReference type="SUPFAM" id="SSF50494">
    <property type="entry name" value="Trypsin-like serine proteases"/>
    <property type="match status" value="1"/>
</dbReference>
<evidence type="ECO:0000256" key="6">
    <source>
        <dbReference type="ARBA" id="ARBA00022670"/>
    </source>
</evidence>
<evidence type="ECO:0000259" key="16">
    <source>
        <dbReference type="PROSITE" id="PS50106"/>
    </source>
</evidence>
<gene>
    <name evidence="17" type="ORF">LNV07_09930</name>
</gene>
<dbReference type="EC" id="3.4.21.107" evidence="4"/>
<feature type="domain" description="PDZ" evidence="16">
    <location>
        <begin position="428"/>
        <end position="501"/>
    </location>
</feature>
<evidence type="ECO:0000313" key="17">
    <source>
        <dbReference type="EMBL" id="MCV2368412.1"/>
    </source>
</evidence>
<evidence type="ECO:0000256" key="9">
    <source>
        <dbReference type="ARBA" id="ARBA00022764"/>
    </source>
</evidence>
<keyword evidence="11" id="KW-0720">Serine protease</keyword>
<dbReference type="PANTHER" id="PTHR22939">
    <property type="entry name" value="SERINE PROTEASE FAMILY S1C HTRA-RELATED"/>
    <property type="match status" value="1"/>
</dbReference>
<dbReference type="InterPro" id="IPR011782">
    <property type="entry name" value="Pept_S1C_Do"/>
</dbReference>
<dbReference type="InterPro" id="IPR009003">
    <property type="entry name" value="Peptidase_S1_PA"/>
</dbReference>
<evidence type="ECO:0000256" key="13">
    <source>
        <dbReference type="ARBA" id="ARBA00032850"/>
    </source>
</evidence>
<keyword evidence="18" id="KW-1185">Reference proteome</keyword>
<keyword evidence="7 15" id="KW-0732">Signal</keyword>
<evidence type="ECO:0000256" key="8">
    <source>
        <dbReference type="ARBA" id="ARBA00022737"/>
    </source>
</evidence>
<dbReference type="SUPFAM" id="SSF50156">
    <property type="entry name" value="PDZ domain-like"/>
    <property type="match status" value="2"/>
</dbReference>
<keyword evidence="12" id="KW-0346">Stress response</keyword>
<organism evidence="17 18">
    <name type="scientific">Roseateles oligotrophus</name>
    <dbReference type="NCBI Taxonomy" id="1769250"/>
    <lineage>
        <taxon>Bacteria</taxon>
        <taxon>Pseudomonadati</taxon>
        <taxon>Pseudomonadota</taxon>
        <taxon>Betaproteobacteria</taxon>
        <taxon>Burkholderiales</taxon>
        <taxon>Sphaerotilaceae</taxon>
        <taxon>Roseateles</taxon>
    </lineage>
</organism>
<accession>A0ABT2YEG1</accession>
<feature type="chain" id="PRO_5046979580" description="Probable periplasmic serine endoprotease DegP-like" evidence="15">
    <location>
        <begin position="24"/>
        <end position="511"/>
    </location>
</feature>
<evidence type="ECO:0000256" key="11">
    <source>
        <dbReference type="ARBA" id="ARBA00022825"/>
    </source>
</evidence>
<dbReference type="InterPro" id="IPR036034">
    <property type="entry name" value="PDZ_sf"/>
</dbReference>
<keyword evidence="10" id="KW-0378">Hydrolase</keyword>
<dbReference type="Pfam" id="PF17820">
    <property type="entry name" value="PDZ_6"/>
    <property type="match status" value="1"/>
</dbReference>
<keyword evidence="8" id="KW-0677">Repeat</keyword>
<proteinExistence type="inferred from homology"/>
<evidence type="ECO:0000256" key="14">
    <source>
        <dbReference type="SAM" id="MobiDB-lite"/>
    </source>
</evidence>
<dbReference type="InterPro" id="IPR001478">
    <property type="entry name" value="PDZ"/>
</dbReference>
<feature type="compositionally biased region" description="Polar residues" evidence="14">
    <location>
        <begin position="36"/>
        <end position="62"/>
    </location>
</feature>
<dbReference type="RefSeq" id="WP_263571011.1">
    <property type="nucleotide sequence ID" value="NZ_JAJIRN010000004.1"/>
</dbReference>